<evidence type="ECO:0000256" key="5">
    <source>
        <dbReference type="PROSITE-ProRule" id="PRU10141"/>
    </source>
</evidence>
<dbReference type="PROSITE" id="PS00107">
    <property type="entry name" value="PROTEIN_KINASE_ATP"/>
    <property type="match status" value="1"/>
</dbReference>
<dbReference type="Pfam" id="PF07653">
    <property type="entry name" value="SH3_2"/>
    <property type="match status" value="1"/>
</dbReference>
<dbReference type="InterPro" id="IPR036028">
    <property type="entry name" value="SH3-like_dom_sf"/>
</dbReference>
<keyword evidence="8" id="KW-0808">Transferase</keyword>
<dbReference type="SUPFAM" id="SSF50044">
    <property type="entry name" value="SH3-domain"/>
    <property type="match status" value="1"/>
</dbReference>
<dbReference type="InterPro" id="IPR008271">
    <property type="entry name" value="Ser/Thr_kinase_AS"/>
</dbReference>
<dbReference type="Gene3D" id="1.10.510.10">
    <property type="entry name" value="Transferase(Phosphotransferase) domain 1"/>
    <property type="match status" value="1"/>
</dbReference>
<evidence type="ECO:0000256" key="1">
    <source>
        <dbReference type="ARBA" id="ARBA00022443"/>
    </source>
</evidence>
<dbReference type="OrthoDB" id="346907at2759"/>
<proteinExistence type="predicted"/>
<name>A0A9Q0LLP2_ANAIG</name>
<dbReference type="SMART" id="SM00220">
    <property type="entry name" value="S_TKc"/>
    <property type="match status" value="1"/>
</dbReference>
<feature type="domain" description="Protein kinase" evidence="7">
    <location>
        <begin position="15"/>
        <end position="288"/>
    </location>
</feature>
<dbReference type="InterPro" id="IPR011009">
    <property type="entry name" value="Kinase-like_dom_sf"/>
</dbReference>
<dbReference type="OMA" id="EHYWITE"/>
<dbReference type="InterPro" id="IPR045269">
    <property type="entry name" value="Atg1-like"/>
</dbReference>
<dbReference type="SUPFAM" id="SSF56112">
    <property type="entry name" value="Protein kinase-like (PK-like)"/>
    <property type="match status" value="1"/>
</dbReference>
<dbReference type="PANTHER" id="PTHR24348">
    <property type="entry name" value="SERINE/THREONINE-PROTEIN KINASE UNC-51-RELATED"/>
    <property type="match status" value="1"/>
</dbReference>
<dbReference type="GO" id="GO:0010506">
    <property type="term" value="P:regulation of autophagy"/>
    <property type="evidence" value="ECO:0007669"/>
    <property type="project" value="InterPro"/>
</dbReference>
<sequence length="526" mass="60855">MQNEIKNQFPSGNNFKAKRKIGKGSYGTVYLGKTLKTKEICAIKKIDLSQTENQEKTRRNVLLEIQIMKKVKHENCVKLFFIEPENYQKSDLIYVVMEYCNMNDLNHYIQSKNKRISIEEMKEIFRQIFQGLKYLYEQGIVHRDLKPENILLQKNEDSKFGYTIKLADFGFARKIPKDDLGKSLNMQSLVGSPIYAAPEILFGESYTSKADLWSLGVILYEIVTGSIPFSAFGINDLVLIYKNTTKKSLPKKVLNVVPKECNDLVEKLLTVDPELRISRQDLHNHPFISEQLKESVEKSQSLLDLEKGIIGITKEDFESKENDKLSFKKGDIIEIIKIKKDKEICEGILKEEKGIIELKSIDLYQKIENIFSIIESNNKIKKFQKRIIGITKYRYQANQFSLPKGELIEITLINGEMEICEIQFENQKDEIPFFFLDFYEQIGGNNGNQNQIQIQNQIQNENQNENQNKLIGIARVDSQDNEDEHFLSFSKGDEVEILEINEKIGIAKLNGKEGEILIDDFDIKEK</sequence>
<keyword evidence="9" id="KW-1185">Reference proteome</keyword>
<evidence type="ECO:0000259" key="7">
    <source>
        <dbReference type="PROSITE" id="PS50011"/>
    </source>
</evidence>
<evidence type="ECO:0000256" key="4">
    <source>
        <dbReference type="PROSITE-ProRule" id="PRU00192"/>
    </source>
</evidence>
<dbReference type="Proteomes" id="UP001149090">
    <property type="component" value="Unassembled WGS sequence"/>
</dbReference>
<evidence type="ECO:0000256" key="3">
    <source>
        <dbReference type="ARBA" id="ARBA00022840"/>
    </source>
</evidence>
<dbReference type="EMBL" id="JAPDFW010000066">
    <property type="protein sequence ID" value="KAJ5075127.1"/>
    <property type="molecule type" value="Genomic_DNA"/>
</dbReference>
<evidence type="ECO:0000313" key="8">
    <source>
        <dbReference type="EMBL" id="KAJ5075127.1"/>
    </source>
</evidence>
<comment type="caution">
    <text evidence="8">The sequence shown here is derived from an EMBL/GenBank/DDBJ whole genome shotgun (WGS) entry which is preliminary data.</text>
</comment>
<dbReference type="Gene3D" id="2.30.30.40">
    <property type="entry name" value="SH3 Domains"/>
    <property type="match status" value="1"/>
</dbReference>
<reference evidence="8" key="1">
    <citation type="submission" date="2022-10" db="EMBL/GenBank/DDBJ databases">
        <title>Novel sulphate-reducing endosymbionts in the free-living metamonad Anaeramoeba.</title>
        <authorList>
            <person name="Jerlstrom-Hultqvist J."/>
            <person name="Cepicka I."/>
            <person name="Gallot-Lavallee L."/>
            <person name="Salas-Leiva D."/>
            <person name="Curtis B.A."/>
            <person name="Zahonova K."/>
            <person name="Pipaliya S."/>
            <person name="Dacks J."/>
            <person name="Roger A.J."/>
        </authorList>
    </citation>
    <scope>NUCLEOTIDE SEQUENCE</scope>
    <source>
        <strain evidence="8">BMAN</strain>
    </source>
</reference>
<gene>
    <name evidence="8" type="ORF">M0811_07478</name>
</gene>
<protein>
    <submittedName>
        <fullName evidence="8">Serine/threonine-protein kinase</fullName>
    </submittedName>
</protein>
<dbReference type="AlphaFoldDB" id="A0A9Q0LLP2"/>
<evidence type="ECO:0000259" key="6">
    <source>
        <dbReference type="PROSITE" id="PS50002"/>
    </source>
</evidence>
<feature type="binding site" evidence="5">
    <location>
        <position position="45"/>
    </location>
    <ligand>
        <name>ATP</name>
        <dbReference type="ChEBI" id="CHEBI:30616"/>
    </ligand>
</feature>
<dbReference type="GO" id="GO:0004674">
    <property type="term" value="F:protein serine/threonine kinase activity"/>
    <property type="evidence" value="ECO:0007669"/>
    <property type="project" value="InterPro"/>
</dbReference>
<dbReference type="FunFam" id="3.30.200.20:FF:000042">
    <property type="entry name" value="Aurora kinase A"/>
    <property type="match status" value="1"/>
</dbReference>
<keyword evidence="8" id="KW-0418">Kinase</keyword>
<dbReference type="InterPro" id="IPR017441">
    <property type="entry name" value="Protein_kinase_ATP_BS"/>
</dbReference>
<evidence type="ECO:0000256" key="2">
    <source>
        <dbReference type="ARBA" id="ARBA00022741"/>
    </source>
</evidence>
<dbReference type="InterPro" id="IPR000719">
    <property type="entry name" value="Prot_kinase_dom"/>
</dbReference>
<dbReference type="PROSITE" id="PS50011">
    <property type="entry name" value="PROTEIN_KINASE_DOM"/>
    <property type="match status" value="1"/>
</dbReference>
<dbReference type="GO" id="GO:0005524">
    <property type="term" value="F:ATP binding"/>
    <property type="evidence" value="ECO:0007669"/>
    <property type="project" value="UniProtKB-UniRule"/>
</dbReference>
<dbReference type="Pfam" id="PF00069">
    <property type="entry name" value="Pkinase"/>
    <property type="match status" value="1"/>
</dbReference>
<dbReference type="PANTHER" id="PTHR24348:SF68">
    <property type="entry name" value="SERINE_THREONINE-PROTEIN KINASE ATG1C"/>
    <property type="match status" value="1"/>
</dbReference>
<dbReference type="FunFam" id="1.10.510.10:FF:000571">
    <property type="entry name" value="Maternal embryonic leucine zipper kinase"/>
    <property type="match status" value="1"/>
</dbReference>
<keyword evidence="2 5" id="KW-0547">Nucleotide-binding</keyword>
<evidence type="ECO:0000313" key="9">
    <source>
        <dbReference type="Proteomes" id="UP001149090"/>
    </source>
</evidence>
<dbReference type="PROSITE" id="PS00108">
    <property type="entry name" value="PROTEIN_KINASE_ST"/>
    <property type="match status" value="1"/>
</dbReference>
<dbReference type="GO" id="GO:0005737">
    <property type="term" value="C:cytoplasm"/>
    <property type="evidence" value="ECO:0007669"/>
    <property type="project" value="TreeGrafter"/>
</dbReference>
<keyword evidence="1 4" id="KW-0728">SH3 domain</keyword>
<organism evidence="8 9">
    <name type="scientific">Anaeramoeba ignava</name>
    <name type="common">Anaerobic marine amoeba</name>
    <dbReference type="NCBI Taxonomy" id="1746090"/>
    <lineage>
        <taxon>Eukaryota</taxon>
        <taxon>Metamonada</taxon>
        <taxon>Anaeramoebidae</taxon>
        <taxon>Anaeramoeba</taxon>
    </lineage>
</organism>
<dbReference type="PROSITE" id="PS50002">
    <property type="entry name" value="SH3"/>
    <property type="match status" value="1"/>
</dbReference>
<feature type="domain" description="SH3" evidence="6">
    <location>
        <begin position="306"/>
        <end position="366"/>
    </location>
</feature>
<keyword evidence="3 5" id="KW-0067">ATP-binding</keyword>
<dbReference type="InterPro" id="IPR001452">
    <property type="entry name" value="SH3_domain"/>
</dbReference>
<accession>A0A9Q0LLP2</accession>